<dbReference type="InterPro" id="IPR002035">
    <property type="entry name" value="VWF_A"/>
</dbReference>
<dbReference type="InterPro" id="IPR041176">
    <property type="entry name" value="VWA_3_C"/>
</dbReference>
<accession>A0A494XIW9</accession>
<dbReference type="AlphaFoldDB" id="A0A494XIW9"/>
<dbReference type="PANTHER" id="PTHR10579:SF43">
    <property type="entry name" value="ZINC FINGER (C3HC4-TYPE RING FINGER) FAMILY PROTEIN"/>
    <property type="match status" value="1"/>
</dbReference>
<organism evidence="2 3">
    <name type="scientific">Trinickia fusca</name>
    <dbReference type="NCBI Taxonomy" id="2419777"/>
    <lineage>
        <taxon>Bacteria</taxon>
        <taxon>Pseudomonadati</taxon>
        <taxon>Pseudomonadota</taxon>
        <taxon>Betaproteobacteria</taxon>
        <taxon>Burkholderiales</taxon>
        <taxon>Burkholderiaceae</taxon>
        <taxon>Trinickia</taxon>
    </lineage>
</organism>
<dbReference type="PANTHER" id="PTHR10579">
    <property type="entry name" value="CALCIUM-ACTIVATED CHLORIDE CHANNEL REGULATOR"/>
    <property type="match status" value="1"/>
</dbReference>
<dbReference type="Proteomes" id="UP000280434">
    <property type="component" value="Unassembled WGS sequence"/>
</dbReference>
<evidence type="ECO:0000313" key="3">
    <source>
        <dbReference type="Proteomes" id="UP000280434"/>
    </source>
</evidence>
<feature type="domain" description="VWFA" evidence="1">
    <location>
        <begin position="40"/>
        <end position="217"/>
    </location>
</feature>
<gene>
    <name evidence="2" type="ORF">D7S89_05325</name>
</gene>
<evidence type="ECO:0000259" key="1">
    <source>
        <dbReference type="PROSITE" id="PS50234"/>
    </source>
</evidence>
<dbReference type="Gene3D" id="2.60.40.3670">
    <property type="match status" value="1"/>
</dbReference>
<dbReference type="SMART" id="SM00327">
    <property type="entry name" value="VWA"/>
    <property type="match status" value="1"/>
</dbReference>
<keyword evidence="3" id="KW-1185">Reference proteome</keyword>
<proteinExistence type="predicted"/>
<dbReference type="Gene3D" id="1.20.120.1690">
    <property type="match status" value="1"/>
</dbReference>
<dbReference type="SUPFAM" id="SSF53300">
    <property type="entry name" value="vWA-like"/>
    <property type="match status" value="1"/>
</dbReference>
<dbReference type="Pfam" id="PF18571">
    <property type="entry name" value="VWA_3_C"/>
    <property type="match status" value="1"/>
</dbReference>
<dbReference type="InterPro" id="IPR051266">
    <property type="entry name" value="CLCR"/>
</dbReference>
<dbReference type="EMBL" id="RBZV01000002">
    <property type="protein sequence ID" value="RKP50528.1"/>
    <property type="molecule type" value="Genomic_DNA"/>
</dbReference>
<name>A0A494XIW9_9BURK</name>
<dbReference type="RefSeq" id="WP_121276376.1">
    <property type="nucleotide sequence ID" value="NZ_RBZV01000002.1"/>
</dbReference>
<comment type="caution">
    <text evidence="2">The sequence shown here is derived from an EMBL/GenBank/DDBJ whole genome shotgun (WGS) entry which is preliminary data.</text>
</comment>
<protein>
    <submittedName>
        <fullName evidence="2">VWA domain-containing protein</fullName>
    </submittedName>
</protein>
<evidence type="ECO:0000313" key="2">
    <source>
        <dbReference type="EMBL" id="RKP50528.1"/>
    </source>
</evidence>
<dbReference type="OrthoDB" id="9784383at2"/>
<sequence length="427" mass="45556">MFQIQGFFNPYLPAGETRLDAVLTVTSDTKAVSTSTNRKVVGFVLDVSGSMRGEKLTQAKLAARRGIDMLPEDVWFFVVAFSGTATVVVRACPATAANRERAHHSIQNLDAGGSTAMSRGLEFALREVQSSGAEIASVYFETDGDNNPDDNELLPQVLADCKGVFQAECRGIGTDWKPEQLRRIASALLGTADAIPDPAGLERDFQAFLARSLSKGIANATLKLWSPKVVKVTTVKQMSPEIADLLPLAVHVDDKTIHVPLGSWGAETRDYQVAFQLPAGAIGDEILACRAAVVYQDGSDEIKVDCGPIAVAWSEDAALTTRIVKEVAHYNGQSELAASIQEGLEAKAQGDEDLATRLLGRAAQIAAQSGNEEVTRRLKKVVDVVDATAGTVRLKRADKGAEMELELGGTRTVRRSSGAAPVAGEHA</sequence>
<dbReference type="InterPro" id="IPR036465">
    <property type="entry name" value="vWFA_dom_sf"/>
</dbReference>
<dbReference type="Gene3D" id="3.40.50.410">
    <property type="entry name" value="von Willebrand factor, type A domain"/>
    <property type="match status" value="1"/>
</dbReference>
<dbReference type="PROSITE" id="PS50234">
    <property type="entry name" value="VWFA"/>
    <property type="match status" value="1"/>
</dbReference>
<dbReference type="Pfam" id="PF13768">
    <property type="entry name" value="VWA_3"/>
    <property type="match status" value="1"/>
</dbReference>
<reference evidence="2 3" key="1">
    <citation type="submission" date="2018-10" db="EMBL/GenBank/DDBJ databases">
        <title>Paraburkholderia sp. 7MK8-2, isolated from soil.</title>
        <authorList>
            <person name="Gao Z.-H."/>
            <person name="Qiu L.-H."/>
        </authorList>
    </citation>
    <scope>NUCLEOTIDE SEQUENCE [LARGE SCALE GENOMIC DNA]</scope>
    <source>
        <strain evidence="2 3">7MK8-2</strain>
    </source>
</reference>